<dbReference type="SUPFAM" id="SSF46785">
    <property type="entry name" value="Winged helix' DNA-binding domain"/>
    <property type="match status" value="1"/>
</dbReference>
<dbReference type="Gene3D" id="1.10.10.10">
    <property type="entry name" value="Winged helix-like DNA-binding domain superfamily/Winged helix DNA-binding domain"/>
    <property type="match status" value="1"/>
</dbReference>
<evidence type="ECO:0000313" key="1">
    <source>
        <dbReference type="EMBL" id="MBB6067889.1"/>
    </source>
</evidence>
<dbReference type="Proteomes" id="UP000584706">
    <property type="component" value="Unassembled WGS sequence"/>
</dbReference>
<dbReference type="RefSeq" id="WP_183546958.1">
    <property type="nucleotide sequence ID" value="NZ_JACHIQ010000002.1"/>
</dbReference>
<name>A0A7J9S0R9_METMI</name>
<proteinExistence type="predicted"/>
<sequence>MLLNVISKKNTRAVLELLRENEEMYFSEIQRELDMNMGSLNRILNELMTLNILDKRKDSEDVSLPKAYYFVTDYGEKVLELYDLETNLEKESKIINQTNIKGKVKNVVNMGDNATVNLK</sequence>
<protein>
    <submittedName>
        <fullName evidence="1">DNA-binding HxlR family transcriptional regulator</fullName>
    </submittedName>
</protein>
<evidence type="ECO:0000313" key="2">
    <source>
        <dbReference type="Proteomes" id="UP000584706"/>
    </source>
</evidence>
<dbReference type="InterPro" id="IPR036388">
    <property type="entry name" value="WH-like_DNA-bd_sf"/>
</dbReference>
<dbReference type="CDD" id="cd00090">
    <property type="entry name" value="HTH_ARSR"/>
    <property type="match status" value="1"/>
</dbReference>
<gene>
    <name evidence="1" type="ORF">HNP97_001399</name>
</gene>
<dbReference type="EMBL" id="JACHIQ010000002">
    <property type="protein sequence ID" value="MBB6067889.1"/>
    <property type="molecule type" value="Genomic_DNA"/>
</dbReference>
<dbReference type="AlphaFoldDB" id="A0A7J9S0R9"/>
<keyword evidence="1" id="KW-0238">DNA-binding</keyword>
<dbReference type="InterPro" id="IPR036390">
    <property type="entry name" value="WH_DNA-bd_sf"/>
</dbReference>
<dbReference type="GO" id="GO:0003677">
    <property type="term" value="F:DNA binding"/>
    <property type="evidence" value="ECO:0007669"/>
    <property type="project" value="UniProtKB-KW"/>
</dbReference>
<dbReference type="InterPro" id="IPR011991">
    <property type="entry name" value="ArsR-like_HTH"/>
</dbReference>
<reference evidence="1 2" key="1">
    <citation type="submission" date="2020-08" db="EMBL/GenBank/DDBJ databases">
        <title>Genomic Encyclopedia of Type Strains, Phase IV (KMG-V): Genome sequencing to study the core and pangenomes of soil and plant-associated prokaryotes.</title>
        <authorList>
            <person name="Whitman W."/>
        </authorList>
    </citation>
    <scope>NUCLEOTIDE SEQUENCE [LARGE SCALE GENOMIC DNA]</scope>
    <source>
        <strain evidence="1 2">DSM 7078</strain>
    </source>
</reference>
<comment type="caution">
    <text evidence="1">The sequence shown here is derived from an EMBL/GenBank/DDBJ whole genome shotgun (WGS) entry which is preliminary data.</text>
</comment>
<organism evidence="1 2">
    <name type="scientific">Methanococcus maripaludis</name>
    <name type="common">Methanococcus deltae</name>
    <dbReference type="NCBI Taxonomy" id="39152"/>
    <lineage>
        <taxon>Archaea</taxon>
        <taxon>Methanobacteriati</taxon>
        <taxon>Methanobacteriota</taxon>
        <taxon>Methanomada group</taxon>
        <taxon>Methanococci</taxon>
        <taxon>Methanococcales</taxon>
        <taxon>Methanococcaceae</taxon>
        <taxon>Methanococcus</taxon>
    </lineage>
</organism>
<accession>A0A7J9S0R9</accession>